<organism evidence="9 10">
    <name type="scientific">Proteobacteria bacterium 228</name>
    <dbReference type="NCBI Taxonomy" id="2083153"/>
    <lineage>
        <taxon>Bacteria</taxon>
        <taxon>Pseudomonadati</taxon>
        <taxon>Pseudomonadota</taxon>
    </lineage>
</organism>
<evidence type="ECO:0000256" key="3">
    <source>
        <dbReference type="ARBA" id="ARBA00022692"/>
    </source>
</evidence>
<comment type="subcellular location">
    <subcellularLocation>
        <location evidence="1">Cell membrane</location>
        <topology evidence="1">Multi-pass membrane protein</topology>
    </subcellularLocation>
</comment>
<evidence type="ECO:0000256" key="1">
    <source>
        <dbReference type="ARBA" id="ARBA00004651"/>
    </source>
</evidence>
<dbReference type="InterPro" id="IPR037185">
    <property type="entry name" value="EmrE-like"/>
</dbReference>
<reference evidence="9 10" key="1">
    <citation type="submission" date="2018-02" db="EMBL/GenBank/DDBJ databases">
        <title>novel marine gammaproteobacteria from coastal saline agro ecosystem.</title>
        <authorList>
            <person name="Krishnan R."/>
            <person name="Ramesh Kumar N."/>
        </authorList>
    </citation>
    <scope>NUCLEOTIDE SEQUENCE [LARGE SCALE GENOMIC DNA]</scope>
    <source>
        <strain evidence="9 10">228</strain>
    </source>
</reference>
<feature type="transmembrane region" description="Helical" evidence="7">
    <location>
        <begin position="285"/>
        <end position="302"/>
    </location>
</feature>
<comment type="caution">
    <text evidence="9">The sequence shown here is derived from an EMBL/GenBank/DDBJ whole genome shotgun (WGS) entry which is preliminary data.</text>
</comment>
<feature type="domain" description="EamA" evidence="8">
    <location>
        <begin position="168"/>
        <end position="299"/>
    </location>
</feature>
<dbReference type="InterPro" id="IPR051258">
    <property type="entry name" value="Diverse_Substrate_Transporter"/>
</dbReference>
<name>A0A2S5KIK9_9PROT</name>
<dbReference type="PANTHER" id="PTHR42920:SF5">
    <property type="entry name" value="EAMA DOMAIN-CONTAINING PROTEIN"/>
    <property type="match status" value="1"/>
</dbReference>
<feature type="transmembrane region" description="Helical" evidence="7">
    <location>
        <begin position="228"/>
        <end position="246"/>
    </location>
</feature>
<gene>
    <name evidence="9" type="ORF">C4K68_25065</name>
</gene>
<dbReference type="InterPro" id="IPR000620">
    <property type="entry name" value="EamA_dom"/>
</dbReference>
<dbReference type="GO" id="GO:0005886">
    <property type="term" value="C:plasma membrane"/>
    <property type="evidence" value="ECO:0007669"/>
    <property type="project" value="UniProtKB-SubCell"/>
</dbReference>
<evidence type="ECO:0000313" key="10">
    <source>
        <dbReference type="Proteomes" id="UP000238196"/>
    </source>
</evidence>
<feature type="transmembrane region" description="Helical" evidence="7">
    <location>
        <begin position="142"/>
        <end position="162"/>
    </location>
</feature>
<evidence type="ECO:0000256" key="6">
    <source>
        <dbReference type="SAM" id="MobiDB-lite"/>
    </source>
</evidence>
<feature type="compositionally biased region" description="Polar residues" evidence="6">
    <location>
        <begin position="1"/>
        <end position="16"/>
    </location>
</feature>
<dbReference type="Pfam" id="PF00892">
    <property type="entry name" value="EamA"/>
    <property type="match status" value="2"/>
</dbReference>
<keyword evidence="5 7" id="KW-0472">Membrane</keyword>
<feature type="transmembrane region" description="Helical" evidence="7">
    <location>
        <begin position="198"/>
        <end position="216"/>
    </location>
</feature>
<feature type="transmembrane region" description="Helical" evidence="7">
    <location>
        <begin position="52"/>
        <end position="75"/>
    </location>
</feature>
<evidence type="ECO:0000256" key="4">
    <source>
        <dbReference type="ARBA" id="ARBA00022989"/>
    </source>
</evidence>
<proteinExistence type="predicted"/>
<feature type="transmembrane region" description="Helical" evidence="7">
    <location>
        <begin position="28"/>
        <end position="46"/>
    </location>
</feature>
<keyword evidence="2" id="KW-1003">Cell membrane</keyword>
<feature type="transmembrane region" description="Helical" evidence="7">
    <location>
        <begin position="258"/>
        <end position="279"/>
    </location>
</feature>
<feature type="transmembrane region" description="Helical" evidence="7">
    <location>
        <begin position="113"/>
        <end position="135"/>
    </location>
</feature>
<dbReference type="OrthoDB" id="8370318at2"/>
<dbReference type="EMBL" id="PRLP01000143">
    <property type="protein sequence ID" value="PPC74592.1"/>
    <property type="molecule type" value="Genomic_DNA"/>
</dbReference>
<evidence type="ECO:0000256" key="7">
    <source>
        <dbReference type="SAM" id="Phobius"/>
    </source>
</evidence>
<keyword evidence="4 7" id="KW-1133">Transmembrane helix</keyword>
<protein>
    <submittedName>
        <fullName evidence="9">EamA family transporter</fullName>
    </submittedName>
</protein>
<evidence type="ECO:0000313" key="9">
    <source>
        <dbReference type="EMBL" id="PPC74592.1"/>
    </source>
</evidence>
<accession>A0A2S5KIK9</accession>
<feature type="region of interest" description="Disordered" evidence="6">
    <location>
        <begin position="1"/>
        <end position="22"/>
    </location>
</feature>
<dbReference type="AlphaFoldDB" id="A0A2S5KIK9"/>
<evidence type="ECO:0000256" key="2">
    <source>
        <dbReference type="ARBA" id="ARBA00022475"/>
    </source>
</evidence>
<feature type="transmembrane region" description="Helical" evidence="7">
    <location>
        <begin position="168"/>
        <end position="186"/>
    </location>
</feature>
<sequence>MCTTSGQTMSSSQAALTPQPDPAQAARADGILFGVTFLAGLGWIFSKEAVASWPPLLFIGLRFLLASLILVIVGWRFMQRTSARNWLRALVTGGLMSLAMVCWVFGLSHATQIGVGAFLACFGVLLVPVVGWFMYRQRSPLSVWLALLIALIGVVCLAWDRGFDLELAHIWFLLSALLFAILFNLNTRYAASLPVMQLVAIQLAVVGAVNMILSLITESWPQSTTVTMWGWFFASVLIATSLRFFLQIYAQGQTTASRAALVMMMEPVWTAVMAALWYGETMSRNQLLGCSLIFLALIVNRWRQVASLLRGKSKI</sequence>
<dbReference type="SUPFAM" id="SSF103481">
    <property type="entry name" value="Multidrug resistance efflux transporter EmrE"/>
    <property type="match status" value="2"/>
</dbReference>
<evidence type="ECO:0000259" key="8">
    <source>
        <dbReference type="Pfam" id="PF00892"/>
    </source>
</evidence>
<feature type="domain" description="EamA" evidence="8">
    <location>
        <begin position="31"/>
        <end position="157"/>
    </location>
</feature>
<feature type="transmembrane region" description="Helical" evidence="7">
    <location>
        <begin position="87"/>
        <end position="107"/>
    </location>
</feature>
<dbReference type="PANTHER" id="PTHR42920">
    <property type="entry name" value="OS03G0707200 PROTEIN-RELATED"/>
    <property type="match status" value="1"/>
</dbReference>
<dbReference type="Proteomes" id="UP000238196">
    <property type="component" value="Unassembled WGS sequence"/>
</dbReference>
<evidence type="ECO:0000256" key="5">
    <source>
        <dbReference type="ARBA" id="ARBA00023136"/>
    </source>
</evidence>
<keyword evidence="3 7" id="KW-0812">Transmembrane</keyword>